<name>A0A381YJE7_9ZZZZ</name>
<dbReference type="AlphaFoldDB" id="A0A381YJE7"/>
<proteinExistence type="predicted"/>
<accession>A0A381YJE7</accession>
<reference evidence="1" key="1">
    <citation type="submission" date="2018-05" db="EMBL/GenBank/DDBJ databases">
        <authorList>
            <person name="Lanie J.A."/>
            <person name="Ng W.-L."/>
            <person name="Kazmierczak K.M."/>
            <person name="Andrzejewski T.M."/>
            <person name="Davidsen T.M."/>
            <person name="Wayne K.J."/>
            <person name="Tettelin H."/>
            <person name="Glass J.I."/>
            <person name="Rusch D."/>
            <person name="Podicherti R."/>
            <person name="Tsui H.-C.T."/>
            <person name="Winkler M.E."/>
        </authorList>
    </citation>
    <scope>NUCLEOTIDE SEQUENCE</scope>
</reference>
<protein>
    <submittedName>
        <fullName evidence="1">Uncharacterized protein</fullName>
    </submittedName>
</protein>
<gene>
    <name evidence="1" type="ORF">METZ01_LOCUS129949</name>
</gene>
<dbReference type="EMBL" id="UINC01018367">
    <property type="protein sequence ID" value="SVA77095.1"/>
    <property type="molecule type" value="Genomic_DNA"/>
</dbReference>
<organism evidence="1">
    <name type="scientific">marine metagenome</name>
    <dbReference type="NCBI Taxonomy" id="408172"/>
    <lineage>
        <taxon>unclassified sequences</taxon>
        <taxon>metagenomes</taxon>
        <taxon>ecological metagenomes</taxon>
    </lineage>
</organism>
<sequence length="70" mass="7978">MQINIVHGKGDFIGGMCSINDESFLVLNKRKPIDQRLNILAIEFAKINLKNIYLSPILREFISNSQQGLF</sequence>
<evidence type="ECO:0000313" key="1">
    <source>
        <dbReference type="EMBL" id="SVA77095.1"/>
    </source>
</evidence>